<dbReference type="PANTHER" id="PTHR24251">
    <property type="entry name" value="OVOCHYMASE-RELATED"/>
    <property type="match status" value="1"/>
</dbReference>
<feature type="non-terminal residue" evidence="5">
    <location>
        <position position="1"/>
    </location>
</feature>
<keyword evidence="2" id="KW-1015">Disulfide bond</keyword>
<protein>
    <submittedName>
        <fullName evidence="5">SpAN-like protein</fullName>
    </submittedName>
</protein>
<organism evidence="5">
    <name type="scientific">Rimicaris exoculata</name>
    <name type="common">Deep-sea hydrothermal vent shrimp</name>
    <dbReference type="NCBI Taxonomy" id="71621"/>
    <lineage>
        <taxon>Eukaryota</taxon>
        <taxon>Metazoa</taxon>
        <taxon>Ecdysozoa</taxon>
        <taxon>Arthropoda</taxon>
        <taxon>Crustacea</taxon>
        <taxon>Multicrustacea</taxon>
        <taxon>Malacostraca</taxon>
        <taxon>Eumalacostraca</taxon>
        <taxon>Eucarida</taxon>
        <taxon>Decapoda</taxon>
        <taxon>Pleocyemata</taxon>
        <taxon>Caridea</taxon>
        <taxon>Bresilioidea</taxon>
        <taxon>Alvinocarididae</taxon>
        <taxon>Rimicaris</taxon>
    </lineage>
</organism>
<dbReference type="CDD" id="cd00041">
    <property type="entry name" value="CUB"/>
    <property type="match status" value="1"/>
</dbReference>
<dbReference type="InterPro" id="IPR000742">
    <property type="entry name" value="EGF"/>
</dbReference>
<dbReference type="PANTHER" id="PTHR24251:SF50">
    <property type="entry name" value="ATTRACTIN-LIKE 1A"/>
    <property type="match status" value="1"/>
</dbReference>
<keyword evidence="1" id="KW-0677">Repeat</keyword>
<evidence type="ECO:0000256" key="1">
    <source>
        <dbReference type="ARBA" id="ARBA00022737"/>
    </source>
</evidence>
<comment type="caution">
    <text evidence="3">Lacks conserved residue(s) required for the propagation of feature annotation.</text>
</comment>
<dbReference type="Pfam" id="PF00431">
    <property type="entry name" value="CUB"/>
    <property type="match status" value="1"/>
</dbReference>
<dbReference type="SMART" id="SM00042">
    <property type="entry name" value="CUB"/>
    <property type="match status" value="1"/>
</dbReference>
<dbReference type="InterPro" id="IPR000859">
    <property type="entry name" value="CUB_dom"/>
</dbReference>
<dbReference type="PROSITE" id="PS00022">
    <property type="entry name" value="EGF_1"/>
    <property type="match status" value="1"/>
</dbReference>
<accession>D7F1R4</accession>
<dbReference type="InterPro" id="IPR035914">
    <property type="entry name" value="Sperma_CUB_dom_sf"/>
</dbReference>
<sequence length="181" mass="19999">PCIEKWLEACNLAADPCQNDGYMGSSCKCVCPPGTSGSNCQTLNKGYIESFLPSCSENVTVEGAVTSPNYPSNYPRNVKCVKWIQAPSDCYTIQLTFNSFKMYPQSPYCSGGVQCCYFEILEIRTTDPSESSVYCGNMISPGTVFTSSNSEMMLYFVSRTYWNKGWTADVAFIPKDSCYTG</sequence>
<evidence type="ECO:0000313" key="5">
    <source>
        <dbReference type="EMBL" id="ACR48141.1"/>
    </source>
</evidence>
<dbReference type="AlphaFoldDB" id="D7F1R4"/>
<reference evidence="5" key="1">
    <citation type="journal article" date="2010" name="Mar. Genomics">
        <title>Identification of differentially expressed genes in the hydrothermal vent shrimp Rimicaris exoculata exposed to heat stress.</title>
        <authorList>
            <person name="Cottin D."/>
            <person name="Shillito B."/>
            <person name="Chertemps T."/>
            <person name="Tanguy A."/>
            <person name="Leger N."/>
            <person name="Ravaux J."/>
        </authorList>
    </citation>
    <scope>NUCLEOTIDE SEQUENCE</scope>
    <source>
        <tissue evidence="5">Abdominal muscle</tissue>
    </source>
</reference>
<feature type="domain" description="CUB" evidence="4">
    <location>
        <begin position="40"/>
        <end position="173"/>
    </location>
</feature>
<evidence type="ECO:0000256" key="3">
    <source>
        <dbReference type="PROSITE-ProRule" id="PRU00059"/>
    </source>
</evidence>
<evidence type="ECO:0000259" key="4">
    <source>
        <dbReference type="PROSITE" id="PS01180"/>
    </source>
</evidence>
<dbReference type="EMBL" id="FJ493523">
    <property type="protein sequence ID" value="ACR48141.1"/>
    <property type="molecule type" value="mRNA"/>
</dbReference>
<name>D7F1R4_RIMEX</name>
<dbReference type="Gene3D" id="2.60.120.290">
    <property type="entry name" value="Spermadhesin, CUB domain"/>
    <property type="match status" value="1"/>
</dbReference>
<evidence type="ECO:0000256" key="2">
    <source>
        <dbReference type="ARBA" id="ARBA00023157"/>
    </source>
</evidence>
<dbReference type="PROSITE" id="PS01180">
    <property type="entry name" value="CUB"/>
    <property type="match status" value="1"/>
</dbReference>
<proteinExistence type="evidence at transcript level"/>
<dbReference type="SUPFAM" id="SSF49854">
    <property type="entry name" value="Spermadhesin, CUB domain"/>
    <property type="match status" value="1"/>
</dbReference>